<dbReference type="PANTHER" id="PTHR11236:SF50">
    <property type="entry name" value="AMINODEOXYCHORISMATE SYNTHASE COMPONENT 1"/>
    <property type="match status" value="1"/>
</dbReference>
<dbReference type="PRINTS" id="PR00095">
    <property type="entry name" value="ANTSNTHASEI"/>
</dbReference>
<dbReference type="RefSeq" id="WP_118885417.1">
    <property type="nucleotide sequence ID" value="NZ_CP032100.1"/>
</dbReference>
<keyword evidence="2" id="KW-0808">Transferase</keyword>
<dbReference type="NCBIfam" id="NF005486">
    <property type="entry name" value="PRK07093.1"/>
    <property type="match status" value="1"/>
</dbReference>
<keyword evidence="2" id="KW-0032">Aminotransferase</keyword>
<dbReference type="SUPFAM" id="SSF56322">
    <property type="entry name" value="ADC synthase"/>
    <property type="match status" value="1"/>
</dbReference>
<dbReference type="InterPro" id="IPR005801">
    <property type="entry name" value="ADC_synthase"/>
</dbReference>
<dbReference type="PANTHER" id="PTHR11236">
    <property type="entry name" value="AMINOBENZOATE/ANTHRANILATE SYNTHASE"/>
    <property type="match status" value="1"/>
</dbReference>
<dbReference type="GO" id="GO:0046820">
    <property type="term" value="F:4-amino-4-deoxychorismate synthase activity"/>
    <property type="evidence" value="ECO:0007669"/>
    <property type="project" value="UniProtKB-EC"/>
</dbReference>
<dbReference type="Proteomes" id="UP000263040">
    <property type="component" value="Chromosome"/>
</dbReference>
<dbReference type="AlphaFoldDB" id="A0AAD0WPM7"/>
<sequence>MSKELIKERLNKLGSSKEPFLFVLSYDLDKFYIEKISEISSTIKFELNFKEHQKIKTTQNSKLEKFPLSFENYKRKFDILQNEIKEGNSYLLNLTAKTNIKTTFSLDEIYENTNAKFKLRFQNQDENFVCFSPERFIEIKKNKIFTYPMKGTIDASFVNAEARILGDIKEMAEHTMVVDLLRNDLGIVGSKVRVDKFRYVEKINAGNKKLFQVSSKISATLQNNWHERIGDIITSILPAGSITGTPKKKTVEILNKVEDYDRGFYTGIFGVFDGENLDSSVMIRFIEVDKNGELFYKSGGGITSDSNVNLEYQELLDKIYLPF</sequence>
<dbReference type="EC" id="2.6.1.85" evidence="2"/>
<evidence type="ECO:0000313" key="3">
    <source>
        <dbReference type="Proteomes" id="UP000263040"/>
    </source>
</evidence>
<feature type="domain" description="Chorismate-utilising enzyme C-terminal" evidence="1">
    <location>
        <begin position="70"/>
        <end position="318"/>
    </location>
</feature>
<evidence type="ECO:0000313" key="2">
    <source>
        <dbReference type="EMBL" id="AXX88844.1"/>
    </source>
</evidence>
<dbReference type="Gene3D" id="3.60.120.10">
    <property type="entry name" value="Anthranilate synthase"/>
    <property type="match status" value="1"/>
</dbReference>
<dbReference type="InterPro" id="IPR015890">
    <property type="entry name" value="Chorismate_C"/>
</dbReference>
<gene>
    <name evidence="2" type="primary">pabB</name>
    <name evidence="2" type="ORF">ASUIS_0336</name>
</gene>
<dbReference type="Pfam" id="PF00425">
    <property type="entry name" value="Chorismate_bind"/>
    <property type="match status" value="1"/>
</dbReference>
<name>A0AAD0WPM7_9BACT</name>
<proteinExistence type="predicted"/>
<dbReference type="GO" id="GO:0000162">
    <property type="term" value="P:L-tryptophan biosynthetic process"/>
    <property type="evidence" value="ECO:0007669"/>
    <property type="project" value="TreeGrafter"/>
</dbReference>
<dbReference type="KEGG" id="asui:ASUIS_0336"/>
<reference evidence="2 3" key="1">
    <citation type="submission" date="2018-08" db="EMBL/GenBank/DDBJ databases">
        <title>Complete genome of the Arcobacter suis type strain LMG 26152.</title>
        <authorList>
            <person name="Miller W.G."/>
            <person name="Yee E."/>
            <person name="Bono J.L."/>
        </authorList>
    </citation>
    <scope>NUCLEOTIDE SEQUENCE [LARGE SCALE GENOMIC DNA]</scope>
    <source>
        <strain evidence="2 3">CECT 7833</strain>
    </source>
</reference>
<accession>A0AAD0WPM7</accession>
<keyword evidence="3" id="KW-1185">Reference proteome</keyword>
<dbReference type="EMBL" id="CP032100">
    <property type="protein sequence ID" value="AXX88844.1"/>
    <property type="molecule type" value="Genomic_DNA"/>
</dbReference>
<dbReference type="InterPro" id="IPR019999">
    <property type="entry name" value="Anth_synth_I-like"/>
</dbReference>
<protein>
    <submittedName>
        <fullName evidence="2">Aminodeoxychorismate synthase, component I</fullName>
        <ecNumber evidence="2">2.6.1.85</ecNumber>
    </submittedName>
</protein>
<organism evidence="2 3">
    <name type="scientific">Arcobacter suis CECT 7833</name>
    <dbReference type="NCBI Taxonomy" id="663365"/>
    <lineage>
        <taxon>Bacteria</taxon>
        <taxon>Pseudomonadati</taxon>
        <taxon>Campylobacterota</taxon>
        <taxon>Epsilonproteobacteria</taxon>
        <taxon>Campylobacterales</taxon>
        <taxon>Arcobacteraceae</taxon>
        <taxon>Arcobacter</taxon>
    </lineage>
</organism>
<evidence type="ECO:0000259" key="1">
    <source>
        <dbReference type="Pfam" id="PF00425"/>
    </source>
</evidence>